<dbReference type="GO" id="GO:0006289">
    <property type="term" value="P:nucleotide-excision repair"/>
    <property type="evidence" value="ECO:0007669"/>
    <property type="project" value="InterPro"/>
</dbReference>
<feature type="domain" description="Rad4 beta-hairpin" evidence="2">
    <location>
        <begin position="234"/>
        <end position="285"/>
    </location>
</feature>
<feature type="compositionally biased region" description="Polar residues" evidence="1">
    <location>
        <begin position="175"/>
        <end position="185"/>
    </location>
</feature>
<dbReference type="PANTHER" id="PTHR12135">
    <property type="entry name" value="DNA REPAIR PROTEIN XP-C / RAD4"/>
    <property type="match status" value="1"/>
</dbReference>
<dbReference type="GO" id="GO:0003697">
    <property type="term" value="F:single-stranded DNA binding"/>
    <property type="evidence" value="ECO:0007669"/>
    <property type="project" value="TreeGrafter"/>
</dbReference>
<feature type="domain" description="Rad4 beta-hairpin" evidence="3">
    <location>
        <begin position="392"/>
        <end position="501"/>
    </location>
</feature>
<dbReference type="Proteomes" id="UP000007494">
    <property type="component" value="Chromosome V"/>
</dbReference>
<proteinExistence type="predicted"/>
<dbReference type="GO" id="GO:0003684">
    <property type="term" value="F:damaged DNA binding"/>
    <property type="evidence" value="ECO:0007669"/>
    <property type="project" value="InterPro"/>
</dbReference>
<dbReference type="Pfam" id="PF10405">
    <property type="entry name" value="BHD_3"/>
    <property type="match status" value="1"/>
</dbReference>
<name>F0VCW5_NEOCL</name>
<reference evidence="4" key="2">
    <citation type="submission" date="2011-03" db="EMBL/GenBank/DDBJ databases">
        <title>Comparative genomics and transcriptomics of Neospora caninum and Toxoplasma gondii.</title>
        <authorList>
            <person name="Reid A.J."/>
            <person name="Sohal A."/>
            <person name="Harris D."/>
            <person name="Quail M."/>
            <person name="Sanders M."/>
            <person name="Berriman M."/>
            <person name="Wastling J.M."/>
            <person name="Pain A."/>
        </authorList>
    </citation>
    <scope>NUCLEOTIDE SEQUENCE</scope>
    <source>
        <strain evidence="4">Liverpool</strain>
    </source>
</reference>
<feature type="region of interest" description="Disordered" evidence="1">
    <location>
        <begin position="318"/>
        <end position="366"/>
    </location>
</feature>
<accession>F0VCW5</accession>
<evidence type="ECO:0000313" key="5">
    <source>
        <dbReference type="EMBL" id="CEL65430.1"/>
    </source>
</evidence>
<gene>
    <name evidence="5" type="ORF">BN1204_012740</name>
    <name evidence="4" type="ORF">NCLIV_012740</name>
</gene>
<feature type="compositionally biased region" description="Basic and acidic residues" evidence="1">
    <location>
        <begin position="129"/>
        <end position="152"/>
    </location>
</feature>
<dbReference type="VEuPathDB" id="ToxoDB:NCLIV_012740"/>
<evidence type="ECO:0000256" key="1">
    <source>
        <dbReference type="SAM" id="MobiDB-lite"/>
    </source>
</evidence>
<evidence type="ECO:0000259" key="2">
    <source>
        <dbReference type="SMART" id="SM01030"/>
    </source>
</evidence>
<dbReference type="Gene3D" id="2.20.20.110">
    <property type="entry name" value="Rad4, beta-hairpin domain BHD1"/>
    <property type="match status" value="1"/>
</dbReference>
<protein>
    <submittedName>
        <fullName evidence="5">DNA repair protein, putative</fullName>
    </submittedName>
    <submittedName>
        <fullName evidence="4">Putative DNA repair protein</fullName>
    </submittedName>
</protein>
<dbReference type="AlphaFoldDB" id="F0VCW5"/>
<dbReference type="OrthoDB" id="340039at2759"/>
<dbReference type="InterPro" id="IPR042488">
    <property type="entry name" value="Rad4_BHD3_sf"/>
</dbReference>
<reference evidence="4" key="1">
    <citation type="submission" date="2011-02" db="EMBL/GenBank/DDBJ databases">
        <authorList>
            <person name="Aslett M."/>
        </authorList>
    </citation>
    <scope>NUCLEOTIDE SEQUENCE</scope>
    <source>
        <strain evidence="4">Liverpool</strain>
    </source>
</reference>
<feature type="region of interest" description="Disordered" evidence="1">
    <location>
        <begin position="1"/>
        <end position="78"/>
    </location>
</feature>
<dbReference type="InterPro" id="IPR004583">
    <property type="entry name" value="DNA_repair_Rad4"/>
</dbReference>
<dbReference type="GO" id="GO:0000111">
    <property type="term" value="C:nucleotide-excision repair factor 2 complex"/>
    <property type="evidence" value="ECO:0007669"/>
    <property type="project" value="TreeGrafter"/>
</dbReference>
<feature type="region of interest" description="Disordered" evidence="1">
    <location>
        <begin position="114"/>
        <end position="227"/>
    </location>
</feature>
<dbReference type="PANTHER" id="PTHR12135:SF0">
    <property type="entry name" value="DNA REPAIR PROTEIN COMPLEMENTING XP-C CELLS"/>
    <property type="match status" value="1"/>
</dbReference>
<reference evidence="5" key="4">
    <citation type="journal article" date="2015" name="PLoS ONE">
        <title>Comprehensive Evaluation of Toxoplasma gondii VEG and Neospora caninum LIV Genomes with Tachyzoite Stage Transcriptome and Proteome Defines Novel Transcript Features.</title>
        <authorList>
            <person name="Ramaprasad A."/>
            <person name="Mourier T."/>
            <person name="Naeem R."/>
            <person name="Malas T.B."/>
            <person name="Moussa E."/>
            <person name="Panigrahi A."/>
            <person name="Vermont S.J."/>
            <person name="Otto T.D."/>
            <person name="Wastling J."/>
            <person name="Pain A."/>
        </authorList>
    </citation>
    <scope>NUCLEOTIDE SEQUENCE</scope>
    <source>
        <strain evidence="5">Liverpool</strain>
    </source>
</reference>
<dbReference type="InParanoid" id="F0VCW5"/>
<feature type="compositionally biased region" description="Basic and acidic residues" evidence="1">
    <location>
        <begin position="61"/>
        <end position="78"/>
    </location>
</feature>
<dbReference type="GeneID" id="13440479"/>
<feature type="compositionally biased region" description="Basic and acidic residues" evidence="1">
    <location>
        <begin position="23"/>
        <end position="47"/>
    </location>
</feature>
<dbReference type="SMART" id="SM01030">
    <property type="entry name" value="BHD_1"/>
    <property type="match status" value="1"/>
</dbReference>
<evidence type="ECO:0000259" key="3">
    <source>
        <dbReference type="SMART" id="SM01032"/>
    </source>
</evidence>
<dbReference type="Gene3D" id="3.30.70.2460">
    <property type="entry name" value="Rad4, beta-hairpin domain BHD3"/>
    <property type="match status" value="1"/>
</dbReference>
<sequence>MPAAVSVQLGRCEHENLTSGKSENGRRERSGDMGERRQKGEGEEEGGRNASVDASSSSSLPREDPSVRGKTGEVGDGKVRFVLAIDEAETIADVTFRYASSWREVLQRRRQQLHAWWNQPGTRALLESPSKRRENERRERQPEGRADAHPRAETQPSLEGDGETSEGSRHGGGVQSASETEAQQGDTDEFIVFDEGPEGSQEPAGPAENVPKESGEAQPEESDPDEVERRLLLEREPLPTSKAGFSKHPKFVLASMLRPSEYLPPGTRPAAFFQGELVYLRRDVSSLKTERQWSREGRRLRAGVTPLRVVFRRNLASQGRQLGEPNSRRGGGSRSQWLNPILQQEGREEERRARREERGTGDGRSVDRVTLGLYGEWQTEGKPPPRVEDGRLPDNGHGNIEVGNLGPVPIGAVHISLADFRCSGCPSLSPAGKQATPLSAASLGGALVAAAAKCGVEFRPAVVAFERKTGSGLAAGSAGWIPVRDGVVVLEADEARVRAAWREEREKREAAWERRRRKKEEREREDGLRKWRVLCRALLFWKEREEDERREKGRSRPEGERV</sequence>
<dbReference type="Pfam" id="PF10403">
    <property type="entry name" value="BHD_1"/>
    <property type="match status" value="1"/>
</dbReference>
<dbReference type="InterPro" id="IPR018326">
    <property type="entry name" value="Rad4_beta-hairpin_dom1"/>
</dbReference>
<dbReference type="EMBL" id="LN714479">
    <property type="protein sequence ID" value="CEL65430.1"/>
    <property type="molecule type" value="Genomic_DNA"/>
</dbReference>
<reference evidence="6" key="3">
    <citation type="journal article" date="2012" name="PLoS Pathog.">
        <title>Comparative genomics of the apicomplexan parasites Toxoplasma gondii and Neospora caninum: Coccidia differing in host range and transmission strategy.</title>
        <authorList>
            <person name="Reid A.J."/>
            <person name="Vermont S.J."/>
            <person name="Cotton J.A."/>
            <person name="Harris D."/>
            <person name="Hill-Cawthorne G.A."/>
            <person name="Konen-Waisman S."/>
            <person name="Latham S.M."/>
            <person name="Mourier T."/>
            <person name="Norton R."/>
            <person name="Quail M.A."/>
            <person name="Sanders M."/>
            <person name="Shanmugam D."/>
            <person name="Sohal A."/>
            <person name="Wasmuth J.D."/>
            <person name="Brunk B."/>
            <person name="Grigg M.E."/>
            <person name="Howard J.C."/>
            <person name="Parkinson J."/>
            <person name="Roos D.S."/>
            <person name="Trees A.J."/>
            <person name="Berriman M."/>
            <person name="Pain A."/>
            <person name="Wastling J.M."/>
        </authorList>
    </citation>
    <scope>NUCLEOTIDE SEQUENCE [LARGE SCALE GENOMIC DNA]</scope>
    <source>
        <strain evidence="6">Liverpool</strain>
    </source>
</reference>
<dbReference type="InterPro" id="IPR036985">
    <property type="entry name" value="Transglutaminase-like_sf"/>
</dbReference>
<evidence type="ECO:0000313" key="6">
    <source>
        <dbReference type="Proteomes" id="UP000007494"/>
    </source>
</evidence>
<dbReference type="eggNOG" id="KOG2179">
    <property type="taxonomic scope" value="Eukaryota"/>
</dbReference>
<dbReference type="Gene3D" id="3.90.260.10">
    <property type="entry name" value="Transglutaminase-like"/>
    <property type="match status" value="1"/>
</dbReference>
<dbReference type="GO" id="GO:0005737">
    <property type="term" value="C:cytoplasm"/>
    <property type="evidence" value="ECO:0007669"/>
    <property type="project" value="TreeGrafter"/>
</dbReference>
<feature type="compositionally biased region" description="Basic and acidic residues" evidence="1">
    <location>
        <begin position="345"/>
        <end position="366"/>
    </location>
</feature>
<dbReference type="EMBL" id="FR823386">
    <property type="protein sequence ID" value="CBZ51480.1"/>
    <property type="molecule type" value="Genomic_DNA"/>
</dbReference>
<feature type="compositionally biased region" description="Acidic residues" evidence="1">
    <location>
        <begin position="186"/>
        <end position="197"/>
    </location>
</feature>
<evidence type="ECO:0000313" key="4">
    <source>
        <dbReference type="EMBL" id="CBZ51480.1"/>
    </source>
</evidence>
<keyword evidence="6" id="KW-1185">Reference proteome</keyword>
<dbReference type="InterPro" id="IPR018328">
    <property type="entry name" value="Rad4_beta-hairpin_dom3"/>
</dbReference>
<organism evidence="4 6">
    <name type="scientific">Neospora caninum (strain Liverpool)</name>
    <dbReference type="NCBI Taxonomy" id="572307"/>
    <lineage>
        <taxon>Eukaryota</taxon>
        <taxon>Sar</taxon>
        <taxon>Alveolata</taxon>
        <taxon>Apicomplexa</taxon>
        <taxon>Conoidasida</taxon>
        <taxon>Coccidia</taxon>
        <taxon>Eucoccidiorida</taxon>
        <taxon>Eimeriorina</taxon>
        <taxon>Sarcocystidae</taxon>
        <taxon>Neospora</taxon>
    </lineage>
</organism>
<dbReference type="SMART" id="SM01032">
    <property type="entry name" value="BHD_3"/>
    <property type="match status" value="1"/>
</dbReference>
<dbReference type="GO" id="GO:0071942">
    <property type="term" value="C:XPC complex"/>
    <property type="evidence" value="ECO:0007669"/>
    <property type="project" value="TreeGrafter"/>
</dbReference>
<dbReference type="RefSeq" id="XP_003881513.1">
    <property type="nucleotide sequence ID" value="XM_003881464.1"/>
</dbReference>
<dbReference type="GO" id="GO:0006298">
    <property type="term" value="P:mismatch repair"/>
    <property type="evidence" value="ECO:0007669"/>
    <property type="project" value="TreeGrafter"/>
</dbReference>